<dbReference type="Pfam" id="PF00248">
    <property type="entry name" value="Aldo_ket_red"/>
    <property type="match status" value="1"/>
</dbReference>
<dbReference type="RefSeq" id="WP_183635244.1">
    <property type="nucleotide sequence ID" value="NZ_BAABLE010000005.1"/>
</dbReference>
<organism evidence="2 3">
    <name type="scientific">Niveibacterium umoris</name>
    <dbReference type="NCBI Taxonomy" id="1193620"/>
    <lineage>
        <taxon>Bacteria</taxon>
        <taxon>Pseudomonadati</taxon>
        <taxon>Pseudomonadota</taxon>
        <taxon>Betaproteobacteria</taxon>
        <taxon>Rhodocyclales</taxon>
        <taxon>Rhodocyclaceae</taxon>
        <taxon>Niveibacterium</taxon>
    </lineage>
</organism>
<dbReference type="Gene3D" id="3.20.20.100">
    <property type="entry name" value="NADP-dependent oxidoreductase domain"/>
    <property type="match status" value="1"/>
</dbReference>
<dbReference type="SUPFAM" id="SSF51430">
    <property type="entry name" value="NAD(P)-linked oxidoreductase"/>
    <property type="match status" value="1"/>
</dbReference>
<dbReference type="AlphaFoldDB" id="A0A840BIJ3"/>
<comment type="caution">
    <text evidence="2">The sequence shown here is derived from an EMBL/GenBank/DDBJ whole genome shotgun (WGS) entry which is preliminary data.</text>
</comment>
<dbReference type="PANTHER" id="PTHR43312">
    <property type="entry name" value="D-THREO-ALDOSE 1-DEHYDROGENASE"/>
    <property type="match status" value="1"/>
</dbReference>
<name>A0A840BIJ3_9RHOO</name>
<dbReference type="CDD" id="cd19095">
    <property type="entry name" value="AKR_PA4992-like"/>
    <property type="match status" value="1"/>
</dbReference>
<keyword evidence="3" id="KW-1185">Reference proteome</keyword>
<dbReference type="InterPro" id="IPR053135">
    <property type="entry name" value="AKR2_Oxidoreductase"/>
</dbReference>
<evidence type="ECO:0000259" key="1">
    <source>
        <dbReference type="Pfam" id="PF00248"/>
    </source>
</evidence>
<proteinExistence type="predicted"/>
<gene>
    <name evidence="2" type="ORF">GGR36_002707</name>
</gene>
<evidence type="ECO:0000313" key="3">
    <source>
        <dbReference type="Proteomes" id="UP000561045"/>
    </source>
</evidence>
<reference evidence="2 3" key="1">
    <citation type="submission" date="2020-08" db="EMBL/GenBank/DDBJ databases">
        <title>Genomic Encyclopedia of Type Strains, Phase IV (KMG-IV): sequencing the most valuable type-strain genomes for metagenomic binning, comparative biology and taxonomic classification.</title>
        <authorList>
            <person name="Goeker M."/>
        </authorList>
    </citation>
    <scope>NUCLEOTIDE SEQUENCE [LARGE SCALE GENOMIC DNA]</scope>
    <source>
        <strain evidence="2 3">DSM 106739</strain>
    </source>
</reference>
<dbReference type="PANTHER" id="PTHR43312:SF1">
    <property type="entry name" value="NADP-DEPENDENT OXIDOREDUCTASE DOMAIN-CONTAINING PROTEIN"/>
    <property type="match status" value="1"/>
</dbReference>
<protein>
    <submittedName>
        <fullName evidence="2">Aryl-alcohol dehydrogenase-like predicted oxidoreductase</fullName>
    </submittedName>
</protein>
<dbReference type="Proteomes" id="UP000561045">
    <property type="component" value="Unassembled WGS sequence"/>
</dbReference>
<evidence type="ECO:0000313" key="2">
    <source>
        <dbReference type="EMBL" id="MBB4013361.1"/>
    </source>
</evidence>
<accession>A0A840BIJ3</accession>
<feature type="domain" description="NADP-dependent oxidoreductase" evidence="1">
    <location>
        <begin position="18"/>
        <end position="150"/>
    </location>
</feature>
<dbReference type="EMBL" id="JACIET010000002">
    <property type="protein sequence ID" value="MBB4013361.1"/>
    <property type="molecule type" value="Genomic_DNA"/>
</dbReference>
<dbReference type="InterPro" id="IPR036812">
    <property type="entry name" value="NAD(P)_OxRdtase_dom_sf"/>
</dbReference>
<sequence>MMIPRRSYGSTGIEVSALGLGAGQIGDARLAEADVARLLESAVDAGITLIDTARGYGLSEERIGRHLAHRRSDIVLSTKLGYGIEGFADWTGPCVSAGVEAALQRMRTDRIDIVHLHSCPAEVLARGEVIAALEKAKREGKLRAIAYSGENEDLDFAIDCGRFDGFMASLNLCDQRVIDHALPRMKGKGFIAKRPAANHPWRFATQPVGDYCEEYWLRWRAMGASNFGRPWGELALRFVASIPGVSSAIVGTANPLNLAQNIAWFSAGQLPDYFVGSLRAAFKQHDSAWRGQL</sequence>
<dbReference type="InterPro" id="IPR023210">
    <property type="entry name" value="NADP_OxRdtase_dom"/>
</dbReference>